<evidence type="ECO:0000313" key="3">
    <source>
        <dbReference type="Proteomes" id="UP001430953"/>
    </source>
</evidence>
<dbReference type="EMBL" id="JADYXP020000010">
    <property type="protein sequence ID" value="KAL0115951.1"/>
    <property type="molecule type" value="Genomic_DNA"/>
</dbReference>
<dbReference type="AlphaFoldDB" id="A0AAW2FNI4"/>
<feature type="compositionally biased region" description="Basic residues" evidence="1">
    <location>
        <begin position="1"/>
        <end position="16"/>
    </location>
</feature>
<proteinExistence type="predicted"/>
<feature type="region of interest" description="Disordered" evidence="1">
    <location>
        <begin position="1"/>
        <end position="21"/>
    </location>
</feature>
<comment type="caution">
    <text evidence="2">The sequence shown here is derived from an EMBL/GenBank/DDBJ whole genome shotgun (WGS) entry which is preliminary data.</text>
</comment>
<accession>A0AAW2FNI4</accession>
<organism evidence="2 3">
    <name type="scientific">Cardiocondyla obscurior</name>
    <dbReference type="NCBI Taxonomy" id="286306"/>
    <lineage>
        <taxon>Eukaryota</taxon>
        <taxon>Metazoa</taxon>
        <taxon>Ecdysozoa</taxon>
        <taxon>Arthropoda</taxon>
        <taxon>Hexapoda</taxon>
        <taxon>Insecta</taxon>
        <taxon>Pterygota</taxon>
        <taxon>Neoptera</taxon>
        <taxon>Endopterygota</taxon>
        <taxon>Hymenoptera</taxon>
        <taxon>Apocrita</taxon>
        <taxon>Aculeata</taxon>
        <taxon>Formicoidea</taxon>
        <taxon>Formicidae</taxon>
        <taxon>Myrmicinae</taxon>
        <taxon>Cardiocondyla</taxon>
    </lineage>
</organism>
<gene>
    <name evidence="2" type="ORF">PUN28_011072</name>
</gene>
<evidence type="ECO:0000313" key="2">
    <source>
        <dbReference type="EMBL" id="KAL0115951.1"/>
    </source>
</evidence>
<keyword evidence="3" id="KW-1185">Reference proteome</keyword>
<sequence length="174" mass="20575">MLRKKKKIKKKKKREKKKSESFGIEEGNWREKRLATLHKRIVHVDYDGIAISFVATASDIPRRLLDTVGNFDAAIAGRVRGSLHEFRRCNLHLSVARRTRTRLNGRTWTKTWRDESSRRENVFYKTVNCKKDNVDTHEKSEHTHTTRDTRLSHVNDIHTQHVHVNTYRTSKNTF</sequence>
<evidence type="ECO:0000256" key="1">
    <source>
        <dbReference type="SAM" id="MobiDB-lite"/>
    </source>
</evidence>
<name>A0AAW2FNI4_9HYME</name>
<protein>
    <submittedName>
        <fullName evidence="2">Uncharacterized protein</fullName>
    </submittedName>
</protein>
<reference evidence="2 3" key="1">
    <citation type="submission" date="2023-03" db="EMBL/GenBank/DDBJ databases">
        <title>High recombination rates correlate with genetic variation in Cardiocondyla obscurior ants.</title>
        <authorList>
            <person name="Errbii M."/>
        </authorList>
    </citation>
    <scope>NUCLEOTIDE SEQUENCE [LARGE SCALE GENOMIC DNA]</scope>
    <source>
        <strain evidence="2">Alpha-2009</strain>
        <tissue evidence="2">Whole body</tissue>
    </source>
</reference>
<dbReference type="Proteomes" id="UP001430953">
    <property type="component" value="Unassembled WGS sequence"/>
</dbReference>